<reference evidence="1 2" key="1">
    <citation type="submission" date="2013-11" db="EMBL/GenBank/DDBJ databases">
        <title>Draft genome of the bovine lungworm Dictyocaulus viviparus.</title>
        <authorList>
            <person name="Mitreva M."/>
        </authorList>
    </citation>
    <scope>NUCLEOTIDE SEQUENCE [LARGE SCALE GENOMIC DNA]</scope>
    <source>
        <strain evidence="1 2">HannoverDv2000</strain>
    </source>
</reference>
<organism evidence="1 2">
    <name type="scientific">Dictyocaulus viviparus</name>
    <name type="common">Bovine lungworm</name>
    <dbReference type="NCBI Taxonomy" id="29172"/>
    <lineage>
        <taxon>Eukaryota</taxon>
        <taxon>Metazoa</taxon>
        <taxon>Ecdysozoa</taxon>
        <taxon>Nematoda</taxon>
        <taxon>Chromadorea</taxon>
        <taxon>Rhabditida</taxon>
        <taxon>Rhabditina</taxon>
        <taxon>Rhabditomorpha</taxon>
        <taxon>Strongyloidea</taxon>
        <taxon>Metastrongylidae</taxon>
        <taxon>Dictyocaulus</taxon>
    </lineage>
</organism>
<dbReference type="AlphaFoldDB" id="A0A0D8Y4F2"/>
<protein>
    <submittedName>
        <fullName evidence="1">Uncharacterized protein</fullName>
    </submittedName>
</protein>
<dbReference type="EMBL" id="KN716178">
    <property type="protein sequence ID" value="KJH51723.1"/>
    <property type="molecule type" value="Genomic_DNA"/>
</dbReference>
<dbReference type="GO" id="GO:0005634">
    <property type="term" value="C:nucleus"/>
    <property type="evidence" value="ECO:0007669"/>
    <property type="project" value="InterPro"/>
</dbReference>
<dbReference type="STRING" id="29172.A0A0D8Y4F2"/>
<dbReference type="InterPro" id="IPR006942">
    <property type="entry name" value="TH1"/>
</dbReference>
<evidence type="ECO:0000313" key="2">
    <source>
        <dbReference type="Proteomes" id="UP000053766"/>
    </source>
</evidence>
<keyword evidence="2" id="KW-1185">Reference proteome</keyword>
<dbReference type="Proteomes" id="UP000053766">
    <property type="component" value="Unassembled WGS sequence"/>
</dbReference>
<dbReference type="Pfam" id="PF04858">
    <property type="entry name" value="TH1"/>
    <property type="match status" value="1"/>
</dbReference>
<proteinExistence type="predicted"/>
<reference evidence="2" key="2">
    <citation type="journal article" date="2016" name="Sci. Rep.">
        <title>Dictyocaulus viviparus genome, variome and transcriptome elucidate lungworm biology and support future intervention.</title>
        <authorList>
            <person name="McNulty S.N."/>
            <person name="Strube C."/>
            <person name="Rosa B.A."/>
            <person name="Martin J.C."/>
            <person name="Tyagi R."/>
            <person name="Choi Y.J."/>
            <person name="Wang Q."/>
            <person name="Hallsworth Pepin K."/>
            <person name="Zhang X."/>
            <person name="Ozersky P."/>
            <person name="Wilson R.K."/>
            <person name="Sternberg P.W."/>
            <person name="Gasser R.B."/>
            <person name="Mitreva M."/>
        </authorList>
    </citation>
    <scope>NUCLEOTIDE SEQUENCE [LARGE SCALE GENOMIC DNA]</scope>
    <source>
        <strain evidence="2">HannoverDv2000</strain>
    </source>
</reference>
<sequence length="191" mass="21661">MDRKDDSMKMTPDEALQLIKAPEAIMEPEIIDWLRIYLEEGCGCTDTAINDLISGYRAYAQSVNIMSEWLVALGDNPPDDIGQAVPLKKQNVVEEESDASISPTKRYETQKVLPPFYGKIEAAKVVENTLATMIGKNFSPDTADTIFEDGEFRVGLIVCIRYEKLPEKWRCLDIGLYHKFCVMRARIKFAM</sequence>
<evidence type="ECO:0000313" key="1">
    <source>
        <dbReference type="EMBL" id="KJH51723.1"/>
    </source>
</evidence>
<dbReference type="Gene3D" id="1.10.150.740">
    <property type="match status" value="1"/>
</dbReference>
<name>A0A0D8Y4F2_DICVI</name>
<dbReference type="GO" id="GO:0045892">
    <property type="term" value="P:negative regulation of DNA-templated transcription"/>
    <property type="evidence" value="ECO:0007669"/>
    <property type="project" value="InterPro"/>
</dbReference>
<gene>
    <name evidence="1" type="ORF">DICVIV_02154</name>
</gene>
<accession>A0A0D8Y4F2</accession>
<dbReference type="OrthoDB" id="511287at2759"/>